<dbReference type="GeneID" id="91548657"/>
<sequence length="251" mass="27412">MTDRIPRPPLSGTNAASILVNESTVGVLGGHVATERDRAQRTLRVRMALAYGVLGLGLLGLTISTPFALDALAPAHTDWGKLSDISQTYGAVSVVLSAIALVGVALSLLYQVRQARTSNEQAIRDSHLQLATLALSDPDLLQAWSPPVAPVTLKRHQQHLITSLALGELLQRFRISHLSVEKLAVKLDGHFRGEIAREQWEREGPGWRRTMEAGDRRDRVFVRLVDERYQAAVAAGPALAVVEFQDRPDSP</sequence>
<feature type="transmembrane region" description="Helical" evidence="1">
    <location>
        <begin position="89"/>
        <end position="110"/>
    </location>
</feature>
<organism evidence="2 3">
    <name type="scientific">Streptomyces hirsutus</name>
    <dbReference type="NCBI Taxonomy" id="35620"/>
    <lineage>
        <taxon>Bacteria</taxon>
        <taxon>Bacillati</taxon>
        <taxon>Actinomycetota</taxon>
        <taxon>Actinomycetes</taxon>
        <taxon>Kitasatosporales</taxon>
        <taxon>Streptomycetaceae</taxon>
        <taxon>Streptomyces</taxon>
    </lineage>
</organism>
<gene>
    <name evidence="2" type="ORF">OIE73_38795</name>
</gene>
<keyword evidence="1" id="KW-1133">Transmembrane helix</keyword>
<evidence type="ECO:0000313" key="3">
    <source>
        <dbReference type="Proteomes" id="UP001335325"/>
    </source>
</evidence>
<feature type="transmembrane region" description="Helical" evidence="1">
    <location>
        <begin position="48"/>
        <end position="69"/>
    </location>
</feature>
<evidence type="ECO:0000256" key="1">
    <source>
        <dbReference type="SAM" id="Phobius"/>
    </source>
</evidence>
<evidence type="ECO:0000313" key="2">
    <source>
        <dbReference type="EMBL" id="WSD11046.1"/>
    </source>
</evidence>
<keyword evidence="1" id="KW-0472">Membrane</keyword>
<dbReference type="InterPro" id="IPR045728">
    <property type="entry name" value="DUF6082"/>
</dbReference>
<dbReference type="RefSeq" id="WP_326756719.1">
    <property type="nucleotide sequence ID" value="NZ_CP109134.1"/>
</dbReference>
<keyword evidence="3" id="KW-1185">Reference proteome</keyword>
<dbReference type="EMBL" id="CP109134">
    <property type="protein sequence ID" value="WSD11046.1"/>
    <property type="molecule type" value="Genomic_DNA"/>
</dbReference>
<dbReference type="PROSITE" id="PS50096">
    <property type="entry name" value="IQ"/>
    <property type="match status" value="1"/>
</dbReference>
<dbReference type="Proteomes" id="UP001335325">
    <property type="component" value="Chromosome"/>
</dbReference>
<protein>
    <submittedName>
        <fullName evidence="2">DUF6082 family protein</fullName>
    </submittedName>
</protein>
<dbReference type="Pfam" id="PF19560">
    <property type="entry name" value="DUF6082"/>
    <property type="match status" value="1"/>
</dbReference>
<keyword evidence="1" id="KW-0812">Transmembrane</keyword>
<name>A0ABZ1H0Y2_9ACTN</name>
<reference evidence="2 3" key="1">
    <citation type="submission" date="2022-10" db="EMBL/GenBank/DDBJ databases">
        <title>The complete genomes of actinobacterial strains from the NBC collection.</title>
        <authorList>
            <person name="Joergensen T.S."/>
            <person name="Alvarez Arevalo M."/>
            <person name="Sterndorff E.B."/>
            <person name="Faurdal D."/>
            <person name="Vuksanovic O."/>
            <person name="Mourched A.-S."/>
            <person name="Charusanti P."/>
            <person name="Shaw S."/>
            <person name="Blin K."/>
            <person name="Weber T."/>
        </authorList>
    </citation>
    <scope>NUCLEOTIDE SEQUENCE [LARGE SCALE GENOMIC DNA]</scope>
    <source>
        <strain evidence="2 3">NBC 01753</strain>
    </source>
</reference>
<proteinExistence type="predicted"/>
<accession>A0ABZ1H0Y2</accession>